<feature type="zinc finger region" description="C3H1-type" evidence="6">
    <location>
        <begin position="539"/>
        <end position="560"/>
    </location>
</feature>
<dbReference type="PANTHER" id="PTHR46156">
    <property type="entry name" value="CCCH ZINGC FINGER"/>
    <property type="match status" value="1"/>
</dbReference>
<keyword evidence="1 6" id="KW-0479">Metal-binding</keyword>
<evidence type="ECO:0000256" key="3">
    <source>
        <dbReference type="ARBA" id="ARBA00022771"/>
    </source>
</evidence>
<evidence type="ECO:0000256" key="7">
    <source>
        <dbReference type="SAM" id="MobiDB-lite"/>
    </source>
</evidence>
<dbReference type="PANTHER" id="PTHR46156:SF1">
    <property type="entry name" value="ZINC FINGER CCCH DOMAIN-CONTAINING PROTEIN 3"/>
    <property type="match status" value="1"/>
</dbReference>
<feature type="domain" description="C3H1-type" evidence="8">
    <location>
        <begin position="507"/>
        <end position="535"/>
    </location>
</feature>
<evidence type="ECO:0000256" key="1">
    <source>
        <dbReference type="ARBA" id="ARBA00022723"/>
    </source>
</evidence>
<dbReference type="SUPFAM" id="SSF90229">
    <property type="entry name" value="CCCH zinc finger"/>
    <property type="match status" value="2"/>
</dbReference>
<dbReference type="AlphaFoldDB" id="A0A6M2CXW7"/>
<feature type="compositionally biased region" description="Low complexity" evidence="7">
    <location>
        <begin position="372"/>
        <end position="381"/>
    </location>
</feature>
<organism evidence="9">
    <name type="scientific">Rhipicephalus microplus</name>
    <name type="common">Cattle tick</name>
    <name type="synonym">Boophilus microplus</name>
    <dbReference type="NCBI Taxonomy" id="6941"/>
    <lineage>
        <taxon>Eukaryota</taxon>
        <taxon>Metazoa</taxon>
        <taxon>Ecdysozoa</taxon>
        <taxon>Arthropoda</taxon>
        <taxon>Chelicerata</taxon>
        <taxon>Arachnida</taxon>
        <taxon>Acari</taxon>
        <taxon>Parasitiformes</taxon>
        <taxon>Ixodida</taxon>
        <taxon>Ixodoidea</taxon>
        <taxon>Ixodidae</taxon>
        <taxon>Rhipicephalinae</taxon>
        <taxon>Rhipicephalus</taxon>
        <taxon>Boophilus</taxon>
    </lineage>
</organism>
<evidence type="ECO:0000256" key="4">
    <source>
        <dbReference type="ARBA" id="ARBA00022833"/>
    </source>
</evidence>
<dbReference type="SMART" id="SM00356">
    <property type="entry name" value="ZnF_C3H1"/>
    <property type="match status" value="5"/>
</dbReference>
<feature type="zinc finger region" description="C3H1-type" evidence="6">
    <location>
        <begin position="561"/>
        <end position="587"/>
    </location>
</feature>
<protein>
    <recommendedName>
        <fullName evidence="5">Zinc finger CCCH domain-containing protein 3</fullName>
    </recommendedName>
</protein>
<dbReference type="PROSITE" id="PS50103">
    <property type="entry name" value="ZF_C3H1"/>
    <property type="match status" value="4"/>
</dbReference>
<feature type="zinc finger region" description="C3H1-type" evidence="6">
    <location>
        <begin position="588"/>
        <end position="616"/>
    </location>
</feature>
<feature type="compositionally biased region" description="Basic and acidic residues" evidence="7">
    <location>
        <begin position="679"/>
        <end position="688"/>
    </location>
</feature>
<name>A0A6M2CXW7_RHIMP</name>
<feature type="zinc finger region" description="C3H1-type" evidence="6">
    <location>
        <begin position="507"/>
        <end position="535"/>
    </location>
</feature>
<dbReference type="FunFam" id="4.10.1000.10:FF:000008">
    <property type="entry name" value="zinc finger CCCH domain-containing protein 3"/>
    <property type="match status" value="1"/>
</dbReference>
<feature type="domain" description="C3H1-type" evidence="8">
    <location>
        <begin position="561"/>
        <end position="587"/>
    </location>
</feature>
<feature type="domain" description="C3H1-type" evidence="8">
    <location>
        <begin position="588"/>
        <end position="616"/>
    </location>
</feature>
<evidence type="ECO:0000313" key="9">
    <source>
        <dbReference type="EMBL" id="NOV38324.1"/>
    </source>
</evidence>
<dbReference type="Gene3D" id="4.10.1000.10">
    <property type="entry name" value="Zinc finger, CCCH-type"/>
    <property type="match status" value="1"/>
</dbReference>
<dbReference type="GO" id="GO:0005634">
    <property type="term" value="C:nucleus"/>
    <property type="evidence" value="ECO:0007669"/>
    <property type="project" value="UniProtKB-ARBA"/>
</dbReference>
<feature type="region of interest" description="Disordered" evidence="7">
    <location>
        <begin position="329"/>
        <end position="381"/>
    </location>
</feature>
<dbReference type="InterPro" id="IPR036855">
    <property type="entry name" value="Znf_CCCH_sf"/>
</dbReference>
<dbReference type="GO" id="GO:0008270">
    <property type="term" value="F:zinc ion binding"/>
    <property type="evidence" value="ECO:0007669"/>
    <property type="project" value="UniProtKB-KW"/>
</dbReference>
<feature type="region of interest" description="Disordered" evidence="7">
    <location>
        <begin position="667"/>
        <end position="707"/>
    </location>
</feature>
<keyword evidence="4 6" id="KW-0862">Zinc</keyword>
<feature type="domain" description="C3H1-type" evidence="8">
    <location>
        <begin position="539"/>
        <end position="560"/>
    </location>
</feature>
<dbReference type="Pfam" id="PF00642">
    <property type="entry name" value="zf-CCCH"/>
    <property type="match status" value="1"/>
</dbReference>
<feature type="compositionally biased region" description="Polar residues" evidence="7">
    <location>
        <begin position="48"/>
        <end position="66"/>
    </location>
</feature>
<feature type="region of interest" description="Disordered" evidence="7">
    <location>
        <begin position="277"/>
        <end position="304"/>
    </location>
</feature>
<proteinExistence type="predicted"/>
<reference evidence="9" key="1">
    <citation type="submission" date="2019-09" db="EMBL/GenBank/DDBJ databases">
        <title>Organ-specific transcriptomic study of the physiology of the cattle tick, Rhipicephalus microplus.</title>
        <authorList>
            <person name="Tirloni L."/>
            <person name="Braz G."/>
            <person name="Gandara A.C.P."/>
            <person name="Sabadin G.A."/>
            <person name="da Silva R.M."/>
            <person name="Guizzo M.G."/>
            <person name="Machado J.A."/>
            <person name="Costa E.P."/>
            <person name="Gomes H.F."/>
            <person name="Moraes J."/>
            <person name="Mota M.B.S."/>
            <person name="Mesquita R.D."/>
            <person name="Alvarenga P.H."/>
            <person name="Alves F."/>
            <person name="Seixas A."/>
            <person name="da Fonseca R.N."/>
            <person name="Fogaca A."/>
            <person name="Logullo C."/>
            <person name="Tanaka A."/>
            <person name="Daffre S."/>
            <person name="Termignoni C."/>
            <person name="Vaz I.S.Jr."/>
            <person name="Oliveira P.L."/>
            <person name="Ribeiro J.M."/>
        </authorList>
    </citation>
    <scope>NUCLEOTIDE SEQUENCE</scope>
    <source>
        <strain evidence="9">Porto Alegre</strain>
    </source>
</reference>
<keyword evidence="3 6" id="KW-0863">Zinc-finger</keyword>
<evidence type="ECO:0000256" key="5">
    <source>
        <dbReference type="ARBA" id="ARBA00071600"/>
    </source>
</evidence>
<dbReference type="InterPro" id="IPR000571">
    <property type="entry name" value="Znf_CCCH"/>
</dbReference>
<evidence type="ECO:0000256" key="6">
    <source>
        <dbReference type="PROSITE-ProRule" id="PRU00723"/>
    </source>
</evidence>
<evidence type="ECO:0000256" key="2">
    <source>
        <dbReference type="ARBA" id="ARBA00022737"/>
    </source>
</evidence>
<accession>A0A6M2CXW7</accession>
<feature type="region of interest" description="Disordered" evidence="7">
    <location>
        <begin position="48"/>
        <end position="69"/>
    </location>
</feature>
<dbReference type="EMBL" id="GHWJ01005587">
    <property type="protein sequence ID" value="NOV38324.1"/>
    <property type="molecule type" value="Transcribed_RNA"/>
</dbReference>
<keyword evidence="2" id="KW-0677">Repeat</keyword>
<sequence>MASRSSDRDNKDLLDEISYLSRLIRNHQRNLRPRGGAQTRVSNRYTKVNSHGAQAHSTASSQSNPPYASVCGGGASSATSVGDFGNRGTRATYNSAFMLRTPLQTSATYKPPTIQRISPQTSATYKAPAVLRTPLQARVTCNVPTVQRTALQARMTCKAPTVQRTPPLAHVTNNAPTVHKTSQQTLRRRSLSTVVQKSRYTLKKLHPGPISTQKPVQKTTAVFSTSQSTSPVVGTSTPLAHCGSVRQASAAGKYVYVRKNAANGTGPLGTCTVTLPSGPTGRTPRQLPSPFSNKSKVAAPVKSPSSSLTCIGARRIVKKYKVNNMNRPRTSLQRPLRPQYGNGVDASKRKQSWPPSYSTTHYFHGQKRKSSGKPASSAGSSQAHYIKIGNITYKSSRNKLSRTFKKSLSCSPASCKASPRHERVLVVRGSVYTMDAAGKVLRRISQPLCSSEQTNGQTRIDVGGKTYIERKPGVLSQTPSAETRTYLSRTVNRSIHRVRNVGNSQKLKQKSYCMFFNRFGRCNKGDKCAYVHDPEKVAVCTRFLRGTCKTSDCPFSHKIAPEKMPVCSYFLKGRCTNDPCPYRHVKVSSKAAVCKDFAVRGYCADGIRCKKQHILICPEHAANKQCPRGNKCYLSHRIQGTKRKCEENAPEGATEDSSMPAVPLKASKESMNCAGPSRTTEDEQESQKMSKAPLFIPLDSSPRLTTPVAGIRKQPAGIRIRPNFLS</sequence>
<evidence type="ECO:0000259" key="8">
    <source>
        <dbReference type="PROSITE" id="PS50103"/>
    </source>
</evidence>